<keyword evidence="4" id="KW-1185">Reference proteome</keyword>
<dbReference type="InterPro" id="IPR018713">
    <property type="entry name" value="MPAB/Lcp_cat_dom"/>
</dbReference>
<organism evidence="3 4">
    <name type="scientific">Amycolatopsis rhizosphaerae</name>
    <dbReference type="NCBI Taxonomy" id="2053003"/>
    <lineage>
        <taxon>Bacteria</taxon>
        <taxon>Bacillati</taxon>
        <taxon>Actinomycetota</taxon>
        <taxon>Actinomycetes</taxon>
        <taxon>Pseudonocardiales</taxon>
        <taxon>Pseudonocardiaceae</taxon>
        <taxon>Amycolatopsis</taxon>
    </lineage>
</organism>
<dbReference type="PANTHER" id="PTHR36124">
    <property type="match status" value="1"/>
</dbReference>
<dbReference type="Proteomes" id="UP000320011">
    <property type="component" value="Unassembled WGS sequence"/>
</dbReference>
<dbReference type="OrthoDB" id="9812943at2"/>
<dbReference type="InterPro" id="IPR046366">
    <property type="entry name" value="MPAB"/>
</dbReference>
<dbReference type="GO" id="GO:0016491">
    <property type="term" value="F:oxidoreductase activity"/>
    <property type="evidence" value="ECO:0007669"/>
    <property type="project" value="InterPro"/>
</dbReference>
<reference evidence="3 4" key="2">
    <citation type="submission" date="2019-08" db="EMBL/GenBank/DDBJ databases">
        <title>Amycolatopsis acidicola sp. nov., isolated from peat swamp forest soil.</title>
        <authorList>
            <person name="Srisuk N."/>
        </authorList>
    </citation>
    <scope>NUCLEOTIDE SEQUENCE [LARGE SCALE GENOMIC DNA]</scope>
    <source>
        <strain evidence="3 4">TBRC 6029</strain>
    </source>
</reference>
<dbReference type="EMBL" id="VJWX01000364">
    <property type="protein sequence ID" value="TVT32939.1"/>
    <property type="molecule type" value="Genomic_DNA"/>
</dbReference>
<evidence type="ECO:0000313" key="3">
    <source>
        <dbReference type="EMBL" id="TVT32939.1"/>
    </source>
</evidence>
<comment type="caution">
    <text evidence="3">The sequence shown here is derived from an EMBL/GenBank/DDBJ whole genome shotgun (WGS) entry which is preliminary data.</text>
</comment>
<dbReference type="PANTHER" id="PTHR36124:SF1">
    <property type="entry name" value="ER-BOUND OXYGENASE MPAB_MPAB'_RUBBER OXYGENASE CATALYTIC DOMAIN-CONTAINING PROTEIN"/>
    <property type="match status" value="1"/>
</dbReference>
<reference evidence="3 4" key="1">
    <citation type="submission" date="2019-07" db="EMBL/GenBank/DDBJ databases">
        <authorList>
            <person name="Duangmal K."/>
            <person name="Teo W.F.A."/>
        </authorList>
    </citation>
    <scope>NUCLEOTIDE SEQUENCE [LARGE SCALE GENOMIC DNA]</scope>
    <source>
        <strain evidence="3 4">TBRC 6029</strain>
    </source>
</reference>
<protein>
    <submittedName>
        <fullName evidence="3">DUF2236 domain-containing protein</fullName>
    </submittedName>
</protein>
<feature type="domain" description="ER-bound oxygenase mpaB/mpaB'/Rubber oxygenase catalytic" evidence="2">
    <location>
        <begin position="35"/>
        <end position="250"/>
    </location>
</feature>
<accession>A0A558B8U7</accession>
<dbReference type="AlphaFoldDB" id="A0A558B8U7"/>
<name>A0A558B8U7_9PSEU</name>
<evidence type="ECO:0000259" key="2">
    <source>
        <dbReference type="Pfam" id="PF09995"/>
    </source>
</evidence>
<dbReference type="RefSeq" id="WP_144591679.1">
    <property type="nucleotide sequence ID" value="NZ_VJWX01000364.1"/>
</dbReference>
<sequence length="312" mass="34577">MRSRRLGMTVRRRIGGLDPVREAQEVARLSLQTLHGQPMLVHALFSVAFARQVAIPSIARVLWRRGRGDIIVDTARRNDDTIVFFGQFLDRDLASAEARRWIERMNAIHAHFPIANDESLYTLATLALEPQRLVALVGASPFSEAEREGHWRFWSAVARAQGITGIPESRAALRAWMTGYEASRYAPSEGGRAVTGALVEDFARRWFPPALRPLAPQVFSSLCTPDLRRVHGLAEPSPVVAAATHAAARTYFRLTPVRLVPPDRSFVTEFGTRRHGHRDPARVGYRRTVEPGGPAGSPTEAVSAVANTDQPR</sequence>
<evidence type="ECO:0000313" key="4">
    <source>
        <dbReference type="Proteomes" id="UP000320011"/>
    </source>
</evidence>
<dbReference type="Pfam" id="PF09995">
    <property type="entry name" value="MPAB_Lcp_cat"/>
    <property type="match status" value="1"/>
</dbReference>
<gene>
    <name evidence="3" type="ORF">FNH05_27420</name>
</gene>
<feature type="region of interest" description="Disordered" evidence="1">
    <location>
        <begin position="273"/>
        <end position="312"/>
    </location>
</feature>
<proteinExistence type="predicted"/>
<evidence type="ECO:0000256" key="1">
    <source>
        <dbReference type="SAM" id="MobiDB-lite"/>
    </source>
</evidence>